<evidence type="ECO:0000256" key="1">
    <source>
        <dbReference type="ARBA" id="ARBA00004477"/>
    </source>
</evidence>
<dbReference type="InterPro" id="IPR032974">
    <property type="entry name" value="Polypren_kinase"/>
</dbReference>
<evidence type="ECO:0000256" key="5">
    <source>
        <dbReference type="ARBA" id="ARBA00022692"/>
    </source>
</evidence>
<feature type="region of interest" description="Disordered" evidence="10">
    <location>
        <begin position="1"/>
        <end position="81"/>
    </location>
</feature>
<dbReference type="GO" id="GO:0004168">
    <property type="term" value="F:dolichol kinase activity"/>
    <property type="evidence" value="ECO:0007669"/>
    <property type="project" value="UniProtKB-EC"/>
</dbReference>
<keyword evidence="7" id="KW-0256">Endoplasmic reticulum</keyword>
<dbReference type="HOGENOM" id="CLU_027611_2_1_1"/>
<feature type="transmembrane region" description="Helical" evidence="11">
    <location>
        <begin position="409"/>
        <end position="429"/>
    </location>
</feature>
<evidence type="ECO:0000256" key="6">
    <source>
        <dbReference type="ARBA" id="ARBA00022777"/>
    </source>
</evidence>
<feature type="transmembrane region" description="Helical" evidence="11">
    <location>
        <begin position="441"/>
        <end position="460"/>
    </location>
</feature>
<evidence type="ECO:0000256" key="3">
    <source>
        <dbReference type="ARBA" id="ARBA00012132"/>
    </source>
</evidence>
<feature type="transmembrane region" description="Helical" evidence="11">
    <location>
        <begin position="480"/>
        <end position="500"/>
    </location>
</feature>
<evidence type="ECO:0000256" key="8">
    <source>
        <dbReference type="ARBA" id="ARBA00022989"/>
    </source>
</evidence>
<dbReference type="GO" id="GO:0005789">
    <property type="term" value="C:endoplasmic reticulum membrane"/>
    <property type="evidence" value="ECO:0007669"/>
    <property type="project" value="UniProtKB-SubCell"/>
</dbReference>
<proteinExistence type="evidence at transcript level"/>
<keyword evidence="6" id="KW-0418">Kinase</keyword>
<evidence type="ECO:0000256" key="9">
    <source>
        <dbReference type="ARBA" id="ARBA00023136"/>
    </source>
</evidence>
<evidence type="ECO:0000256" key="7">
    <source>
        <dbReference type="ARBA" id="ARBA00022824"/>
    </source>
</evidence>
<evidence type="ECO:0000256" key="4">
    <source>
        <dbReference type="ARBA" id="ARBA00022679"/>
    </source>
</evidence>
<feature type="transmembrane region" description="Helical" evidence="11">
    <location>
        <begin position="210"/>
        <end position="228"/>
    </location>
</feature>
<feature type="transmembrane region" description="Helical" evidence="11">
    <location>
        <begin position="278"/>
        <end position="295"/>
    </location>
</feature>
<dbReference type="PANTHER" id="PTHR13205">
    <property type="entry name" value="TRANSMEMBRANE PROTEIN 15-RELATED"/>
    <property type="match status" value="1"/>
</dbReference>
<feature type="transmembrane region" description="Helical" evidence="11">
    <location>
        <begin position="127"/>
        <end position="149"/>
    </location>
</feature>
<gene>
    <name evidence="12" type="primary">CG8311-RA</name>
</gene>
<sequence length="542" mass="59286">DQLAEVCRKSEGFSPHLTHLRTHKRLPSSKKSCTENQPRMRSPETDSEHSETDSVGSSTDSQSSGLGAVRHQRRSAQRTDVFSLKAMAPRPNAGPGGWLCLLLPLALTVRLLRHATPACKDQARMQCLLTVAAGGMALETLCFFIYAFVKTGILVKCLVSLLPGVATSLSFYLLVDTSLTFAIIVGFVMTSAYQQIYIYTLRGFQRSFTYGEASVFVQGLVLFALSAIHRLGGFFCGGSWPTEEFDTLNMIMVNALFCLLVFCVALVLFPTLRKPCRFYLWTVMLLLAVTCMPVTRPLPLLALVQFLLRDQERLAILVFYMLLVVLTCLTVAWQIGSSAKANTRVRKIFHLLIVMVYIPGLIFECALLYLATGVALAAFVVLELLRLLKIPPFADRLAVAFSTFKDEKDAGELALTPFCLLIGCSMPIWMTPCPCSGDNTLALLSGILAVGVGDTAASVVGSKLGRNKWGRSSRSLEGTIAFVVSILMAVWLLEISGLVAMSQAKWFATIFAALNSALVEAFTDQVDNLVLPLIFYTIVGLA</sequence>
<keyword evidence="9 11" id="KW-0472">Membrane</keyword>
<evidence type="ECO:0000313" key="12">
    <source>
        <dbReference type="EMBL" id="ACH92163.1"/>
    </source>
</evidence>
<evidence type="ECO:0000256" key="2">
    <source>
        <dbReference type="ARBA" id="ARBA00010794"/>
    </source>
</evidence>
<comment type="similarity">
    <text evidence="2">Belongs to the polyprenol kinase family.</text>
</comment>
<accession>B5RIH4</accession>
<dbReference type="ExpressionAtlas" id="B5RIH4">
    <property type="expression patterns" value="baseline and differential"/>
</dbReference>
<dbReference type="PANTHER" id="PTHR13205:SF15">
    <property type="entry name" value="DOLICHOL KINASE"/>
    <property type="match status" value="1"/>
</dbReference>
<dbReference type="OrthoDB" id="377083at2759"/>
<reference evidence="12" key="1">
    <citation type="submission" date="2008-09" db="EMBL/GenBank/DDBJ databases">
        <authorList>
            <person name="Carlson J."/>
            <person name="Booth B."/>
            <person name="Frise E."/>
            <person name="Park S."/>
            <person name="Wan K."/>
            <person name="Yu C."/>
            <person name="Celniker S."/>
        </authorList>
    </citation>
    <scope>NUCLEOTIDE SEQUENCE</scope>
</reference>
<comment type="subcellular location">
    <subcellularLocation>
        <location evidence="1">Endoplasmic reticulum membrane</location>
        <topology evidence="1">Multi-pass membrane protein</topology>
    </subcellularLocation>
</comment>
<feature type="compositionally biased region" description="Basic and acidic residues" evidence="10">
    <location>
        <begin position="41"/>
        <end position="52"/>
    </location>
</feature>
<feature type="transmembrane region" description="Helical" evidence="11">
    <location>
        <begin position="348"/>
        <end position="363"/>
    </location>
</feature>
<dbReference type="VEuPathDB" id="VectorBase:FBgn0034141"/>
<dbReference type="AlphaFoldDB" id="B5RIH4"/>
<dbReference type="EMBL" id="BT044098">
    <property type="protein sequence ID" value="ACH92163.1"/>
    <property type="molecule type" value="mRNA"/>
</dbReference>
<feature type="compositionally biased region" description="Basic residues" evidence="10">
    <location>
        <begin position="18"/>
        <end position="28"/>
    </location>
</feature>
<feature type="transmembrane region" description="Helical" evidence="11">
    <location>
        <begin position="169"/>
        <end position="189"/>
    </location>
</feature>
<keyword evidence="8 11" id="KW-1133">Transmembrane helix</keyword>
<organism evidence="12">
    <name type="scientific">Drosophila melanogaster</name>
    <name type="common">Fruit fly</name>
    <dbReference type="NCBI Taxonomy" id="7227"/>
    <lineage>
        <taxon>Eukaryota</taxon>
        <taxon>Metazoa</taxon>
        <taxon>Ecdysozoa</taxon>
        <taxon>Arthropoda</taxon>
        <taxon>Hexapoda</taxon>
        <taxon>Insecta</taxon>
        <taxon>Pterygota</taxon>
        <taxon>Neoptera</taxon>
        <taxon>Endopterygota</taxon>
        <taxon>Diptera</taxon>
        <taxon>Brachycera</taxon>
        <taxon>Muscomorpha</taxon>
        <taxon>Ephydroidea</taxon>
        <taxon>Drosophilidae</taxon>
        <taxon>Drosophila</taxon>
        <taxon>Sophophora</taxon>
    </lineage>
</organism>
<name>B5RIH4_DROME</name>
<feature type="transmembrane region" description="Helical" evidence="11">
    <location>
        <begin position="315"/>
        <end position="336"/>
    </location>
</feature>
<keyword evidence="5 11" id="KW-0812">Transmembrane</keyword>
<evidence type="ECO:0000256" key="11">
    <source>
        <dbReference type="SAM" id="Phobius"/>
    </source>
</evidence>
<evidence type="ECO:0000256" key="10">
    <source>
        <dbReference type="SAM" id="MobiDB-lite"/>
    </source>
</evidence>
<dbReference type="EC" id="2.7.1.108" evidence="3"/>
<feature type="compositionally biased region" description="Polar residues" evidence="10">
    <location>
        <begin position="29"/>
        <end position="39"/>
    </location>
</feature>
<dbReference type="Bgee" id="FBgn0034141">
    <property type="expression patterns" value="Expressed in adult midgut (Drosophila) and 92 other cell types or tissues"/>
</dbReference>
<feature type="compositionally biased region" description="Basic and acidic residues" evidence="10">
    <location>
        <begin position="1"/>
        <end position="11"/>
    </location>
</feature>
<protein>
    <recommendedName>
        <fullName evidence="3">dolichol kinase</fullName>
        <ecNumber evidence="3">2.7.1.108</ecNumber>
    </recommendedName>
</protein>
<feature type="transmembrane region" description="Helical" evidence="11">
    <location>
        <begin position="248"/>
        <end position="269"/>
    </location>
</feature>
<feature type="non-terminal residue" evidence="12">
    <location>
        <position position="1"/>
    </location>
</feature>
<feature type="compositionally biased region" description="Low complexity" evidence="10">
    <location>
        <begin position="53"/>
        <end position="65"/>
    </location>
</feature>
<keyword evidence="4" id="KW-0808">Transferase</keyword>